<dbReference type="AlphaFoldDB" id="C1FM79"/>
<dbReference type="HOGENOM" id="CLU_2841950_0_0_9"/>
<dbReference type="EMBL" id="CP001581">
    <property type="protein sequence ID" value="ACO86116.1"/>
    <property type="molecule type" value="Genomic_DNA"/>
</dbReference>
<sequence length="65" mass="7804">MKKYRVKKEFIYDNTQLEYTDLYQQACNLGYAFVKDGNDYRMITINEYKTKPSLLQVDLVNLEII</sequence>
<evidence type="ECO:0000313" key="1">
    <source>
        <dbReference type="EMBL" id="ACO86116.1"/>
    </source>
</evidence>
<accession>C1FM79</accession>
<protein>
    <submittedName>
        <fullName evidence="1">Uncharacterized protein</fullName>
    </submittedName>
</protein>
<organism evidence="1 2">
    <name type="scientific">Clostridium botulinum (strain Kyoto / Type A2)</name>
    <dbReference type="NCBI Taxonomy" id="536232"/>
    <lineage>
        <taxon>Bacteria</taxon>
        <taxon>Bacillati</taxon>
        <taxon>Bacillota</taxon>
        <taxon>Clostridia</taxon>
        <taxon>Eubacteriales</taxon>
        <taxon>Clostridiaceae</taxon>
        <taxon>Clostridium</taxon>
    </lineage>
</organism>
<gene>
    <name evidence="1" type="ordered locus">CLM_1623</name>
</gene>
<proteinExistence type="predicted"/>
<name>C1FM79_CLOBJ</name>
<dbReference type="Proteomes" id="UP000001374">
    <property type="component" value="Chromosome"/>
</dbReference>
<dbReference type="KEGG" id="cby:CLM_1623"/>
<evidence type="ECO:0000313" key="2">
    <source>
        <dbReference type="Proteomes" id="UP000001374"/>
    </source>
</evidence>
<reference evidence="1 2" key="1">
    <citation type="submission" date="2008-10" db="EMBL/GenBank/DDBJ databases">
        <title>Genome sequence of Clostridium botulinum A2 Kyoto.</title>
        <authorList>
            <person name="Shrivastava S."/>
            <person name="Brinkac L.M."/>
            <person name="Brown J.L."/>
            <person name="Bruce D."/>
            <person name="Detter C.C."/>
            <person name="Johnson E.A."/>
            <person name="Munk C.A."/>
            <person name="Smith L.A."/>
            <person name="Smith T.J."/>
            <person name="Sutton G."/>
            <person name="Brettin T.S."/>
        </authorList>
    </citation>
    <scope>NUCLEOTIDE SEQUENCE [LARGE SCALE GENOMIC DNA]</scope>
    <source>
        <strain evidence="2">Kyoto / Type A2</strain>
    </source>
</reference>
<dbReference type="RefSeq" id="WP_012705140.1">
    <property type="nucleotide sequence ID" value="NC_012563.1"/>
</dbReference>